<feature type="compositionally biased region" description="Low complexity" evidence="1">
    <location>
        <begin position="36"/>
        <end position="62"/>
    </location>
</feature>
<evidence type="ECO:0000313" key="2">
    <source>
        <dbReference type="EMBL" id="CAA9507887.1"/>
    </source>
</evidence>
<reference evidence="2" key="1">
    <citation type="submission" date="2020-02" db="EMBL/GenBank/DDBJ databases">
        <authorList>
            <person name="Meier V. D."/>
        </authorList>
    </citation>
    <scope>NUCLEOTIDE SEQUENCE</scope>
    <source>
        <strain evidence="2">AVDCRST_MAG67</strain>
    </source>
</reference>
<proteinExistence type="predicted"/>
<feature type="region of interest" description="Disordered" evidence="1">
    <location>
        <begin position="144"/>
        <end position="184"/>
    </location>
</feature>
<feature type="compositionally biased region" description="Low complexity" evidence="1">
    <location>
        <begin position="11"/>
        <end position="22"/>
    </location>
</feature>
<feature type="non-terminal residue" evidence="2">
    <location>
        <position position="1"/>
    </location>
</feature>
<name>A0A6J4SXL9_9ACTN</name>
<accession>A0A6J4SXL9</accession>
<sequence length="184" mass="19588">PRRPRRGPARGGAARPRPACVPRGRHTPYTHDARSRAAPSAARGASARAALGRRSGRAAPAAVHDEVRAQARARHDADRACVVAGFDRARLQGAGHARLAAAGRARLSRQAVAAPDPQHARLRTGKVAVQGNVPIPGAGRRIEHHAQDHRPASPHHLLLRGSGPRQRLRPARVALENRPGNDPL</sequence>
<feature type="non-terminal residue" evidence="2">
    <location>
        <position position="184"/>
    </location>
</feature>
<gene>
    <name evidence="2" type="ORF">AVDCRST_MAG67-2546</name>
</gene>
<organism evidence="2">
    <name type="scientific">uncultured Solirubrobacteraceae bacterium</name>
    <dbReference type="NCBI Taxonomy" id="1162706"/>
    <lineage>
        <taxon>Bacteria</taxon>
        <taxon>Bacillati</taxon>
        <taxon>Actinomycetota</taxon>
        <taxon>Thermoleophilia</taxon>
        <taxon>Solirubrobacterales</taxon>
        <taxon>Solirubrobacteraceae</taxon>
        <taxon>environmental samples</taxon>
    </lineage>
</organism>
<protein>
    <submittedName>
        <fullName evidence="2">Uncharacterized protein</fullName>
    </submittedName>
</protein>
<feature type="region of interest" description="Disordered" evidence="1">
    <location>
        <begin position="1"/>
        <end position="63"/>
    </location>
</feature>
<evidence type="ECO:0000256" key="1">
    <source>
        <dbReference type="SAM" id="MobiDB-lite"/>
    </source>
</evidence>
<dbReference type="AlphaFoldDB" id="A0A6J4SXL9"/>
<dbReference type="EMBL" id="CADCVQ010000102">
    <property type="protein sequence ID" value="CAA9507887.1"/>
    <property type="molecule type" value="Genomic_DNA"/>
</dbReference>